<feature type="domain" description="N-acetyltransferase" evidence="1">
    <location>
        <begin position="132"/>
        <end position="278"/>
    </location>
</feature>
<dbReference type="GO" id="GO:0016747">
    <property type="term" value="F:acyltransferase activity, transferring groups other than amino-acyl groups"/>
    <property type="evidence" value="ECO:0007669"/>
    <property type="project" value="InterPro"/>
</dbReference>
<name>A0A9X3XGG4_9BACT</name>
<sequence>MLFASTNLVARIEEAECGLLADSIDVVLRRDPGTGPFVIPLAGGIATFSAPGSPLNKVAGLGFAGPLDEGALAAVEEAFAERGSPVQVEIATLADPSIGQKLTARGYVLQGFENVLGRSLPVEHEAPRAPSVEILPSPLSELSAWIDVVVTGFASPDAQGVPSHESFPRELIEGIMRDMASTGGFSRYLARRDGVIAGGASMRLAKGVAQLCGAATLPEHRRRGVQSALLSARLEIATKAGCDVAVVTTQPGSKSQENVQRQGFELLYTRAVLVRSPS</sequence>
<accession>A0A9X3XGG4</accession>
<evidence type="ECO:0000313" key="4">
    <source>
        <dbReference type="Proteomes" id="UP001151081"/>
    </source>
</evidence>
<dbReference type="PROSITE" id="PS51186">
    <property type="entry name" value="GNAT"/>
    <property type="match status" value="1"/>
</dbReference>
<keyword evidence="4" id="KW-1185">Reference proteome</keyword>
<protein>
    <submittedName>
        <fullName evidence="3">GNAT family N-acetyltransferase</fullName>
    </submittedName>
</protein>
<dbReference type="AlphaFoldDB" id="A0A9X3XGG4"/>
<reference evidence="3 4" key="1">
    <citation type="submission" date="2021-04" db="EMBL/GenBank/DDBJ databases">
        <title>Genome analysis of Polyangium sp.</title>
        <authorList>
            <person name="Li Y."/>
            <person name="Wang J."/>
        </authorList>
    </citation>
    <scope>NUCLEOTIDE SEQUENCE [LARGE SCALE GENOMIC DNA]</scope>
    <source>
        <strain evidence="3 4">SDU14</strain>
    </source>
</reference>
<dbReference type="Pfam" id="PF00583">
    <property type="entry name" value="Acetyltransf_1"/>
    <property type="match status" value="1"/>
</dbReference>
<organism evidence="3 4">
    <name type="scientific">Polyangium jinanense</name>
    <dbReference type="NCBI Taxonomy" id="2829994"/>
    <lineage>
        <taxon>Bacteria</taxon>
        <taxon>Pseudomonadati</taxon>
        <taxon>Myxococcota</taxon>
        <taxon>Polyangia</taxon>
        <taxon>Polyangiales</taxon>
        <taxon>Polyangiaceae</taxon>
        <taxon>Polyangium</taxon>
    </lineage>
</organism>
<dbReference type="EMBL" id="JAGTJJ010000101">
    <property type="protein sequence ID" value="MDC3989244.1"/>
    <property type="molecule type" value="Genomic_DNA"/>
</dbReference>
<dbReference type="Gene3D" id="3.40.630.30">
    <property type="match status" value="1"/>
</dbReference>
<evidence type="ECO:0000313" key="2">
    <source>
        <dbReference type="EMBL" id="MDC3989244.1"/>
    </source>
</evidence>
<dbReference type="CDD" id="cd04301">
    <property type="entry name" value="NAT_SF"/>
    <property type="match status" value="1"/>
</dbReference>
<dbReference type="RefSeq" id="WP_272428421.1">
    <property type="nucleotide sequence ID" value="NZ_JAGTJJ010000101.1"/>
</dbReference>
<evidence type="ECO:0000313" key="3">
    <source>
        <dbReference type="EMBL" id="MDC3989577.1"/>
    </source>
</evidence>
<comment type="caution">
    <text evidence="3">The sequence shown here is derived from an EMBL/GenBank/DDBJ whole genome shotgun (WGS) entry which is preliminary data.</text>
</comment>
<dbReference type="InterPro" id="IPR000182">
    <property type="entry name" value="GNAT_dom"/>
</dbReference>
<evidence type="ECO:0000259" key="1">
    <source>
        <dbReference type="PROSITE" id="PS51186"/>
    </source>
</evidence>
<proteinExistence type="predicted"/>
<dbReference type="Proteomes" id="UP001151081">
    <property type="component" value="Unassembled WGS sequence"/>
</dbReference>
<dbReference type="EMBL" id="JAGTJJ010000125">
    <property type="protein sequence ID" value="MDC3989577.1"/>
    <property type="molecule type" value="Genomic_DNA"/>
</dbReference>
<dbReference type="InterPro" id="IPR016181">
    <property type="entry name" value="Acyl_CoA_acyltransferase"/>
</dbReference>
<dbReference type="SUPFAM" id="SSF55729">
    <property type="entry name" value="Acyl-CoA N-acyltransferases (Nat)"/>
    <property type="match status" value="1"/>
</dbReference>
<gene>
    <name evidence="2" type="ORF">KEG57_52760</name>
    <name evidence="3" type="ORF">KEG57_54470</name>
</gene>